<sequence>MSKTIQVAPGVHQVPLGFVNAYLIETDGELSIFDAGFAVDRDDIAAAIREIGYEPSDLKRVVMSHNHVDHSDGAIGLRELTGARLLLSKLDGDQAAKGLAGHSEMNVKEGFEELVASQMTDPEFAAKMGGFGPPPTPITAFEVDAHLEPGSAVEGLGDSLVIAAPGHCKGQVAVLLKRDGGILLTGDAAVNFGFIGIAPVAEDLALAQESFEALAQHDFEVACFGHGEALISGASASFKAAVEA</sequence>
<dbReference type="Gene3D" id="3.60.15.10">
    <property type="entry name" value="Ribonuclease Z/Hydroxyacylglutathione hydrolase-like"/>
    <property type="match status" value="1"/>
</dbReference>
<evidence type="ECO:0000256" key="4">
    <source>
        <dbReference type="ARBA" id="ARBA00022801"/>
    </source>
</evidence>
<dbReference type="GO" id="GO:0016787">
    <property type="term" value="F:hydrolase activity"/>
    <property type="evidence" value="ECO:0007669"/>
    <property type="project" value="UniProtKB-KW"/>
</dbReference>
<evidence type="ECO:0000256" key="2">
    <source>
        <dbReference type="ARBA" id="ARBA00007749"/>
    </source>
</evidence>
<dbReference type="InterPro" id="IPR036866">
    <property type="entry name" value="RibonucZ/Hydroxyglut_hydro"/>
</dbReference>
<proteinExistence type="inferred from homology"/>
<keyword evidence="5" id="KW-0862">Zinc</keyword>
<dbReference type="InterPro" id="IPR051013">
    <property type="entry name" value="MBL_superfamily_lactonases"/>
</dbReference>
<comment type="cofactor">
    <cofactor evidence="1">
        <name>Zn(2+)</name>
        <dbReference type="ChEBI" id="CHEBI:29105"/>
    </cofactor>
</comment>
<accession>A0A6J7IDC9</accession>
<dbReference type="InterPro" id="IPR001279">
    <property type="entry name" value="Metallo-B-lactamas"/>
</dbReference>
<dbReference type="SUPFAM" id="SSF56281">
    <property type="entry name" value="Metallo-hydrolase/oxidoreductase"/>
    <property type="match status" value="1"/>
</dbReference>
<keyword evidence="4" id="KW-0378">Hydrolase</keyword>
<dbReference type="Pfam" id="PF00753">
    <property type="entry name" value="Lactamase_B"/>
    <property type="match status" value="1"/>
</dbReference>
<evidence type="ECO:0000256" key="3">
    <source>
        <dbReference type="ARBA" id="ARBA00022723"/>
    </source>
</evidence>
<comment type="similarity">
    <text evidence="2">Belongs to the metallo-beta-lactamase superfamily.</text>
</comment>
<feature type="domain" description="Metallo-beta-lactamase" evidence="6">
    <location>
        <begin position="18"/>
        <end position="226"/>
    </location>
</feature>
<keyword evidence="3" id="KW-0479">Metal-binding</keyword>
<evidence type="ECO:0000313" key="7">
    <source>
        <dbReference type="EMBL" id="CAB4928979.1"/>
    </source>
</evidence>
<dbReference type="GO" id="GO:0046872">
    <property type="term" value="F:metal ion binding"/>
    <property type="evidence" value="ECO:0007669"/>
    <property type="project" value="UniProtKB-KW"/>
</dbReference>
<gene>
    <name evidence="7" type="ORF">UFOPK3674_01038</name>
</gene>
<dbReference type="AlphaFoldDB" id="A0A6J7IDC9"/>
<dbReference type="EMBL" id="CAFBMX010000004">
    <property type="protein sequence ID" value="CAB4928979.1"/>
    <property type="molecule type" value="Genomic_DNA"/>
</dbReference>
<evidence type="ECO:0000256" key="1">
    <source>
        <dbReference type="ARBA" id="ARBA00001947"/>
    </source>
</evidence>
<protein>
    <submittedName>
        <fullName evidence="7">Unannotated protein</fullName>
    </submittedName>
</protein>
<dbReference type="PANTHER" id="PTHR42978">
    <property type="entry name" value="QUORUM-QUENCHING LACTONASE YTNP-RELATED-RELATED"/>
    <property type="match status" value="1"/>
</dbReference>
<dbReference type="PANTHER" id="PTHR42978:SF2">
    <property type="entry name" value="102 KBASES UNSTABLE REGION: FROM 1 TO 119443"/>
    <property type="match status" value="1"/>
</dbReference>
<dbReference type="SMART" id="SM00849">
    <property type="entry name" value="Lactamase_B"/>
    <property type="match status" value="1"/>
</dbReference>
<name>A0A6J7IDC9_9ZZZZ</name>
<reference evidence="7" key="1">
    <citation type="submission" date="2020-05" db="EMBL/GenBank/DDBJ databases">
        <authorList>
            <person name="Chiriac C."/>
            <person name="Salcher M."/>
            <person name="Ghai R."/>
            <person name="Kavagutti S V."/>
        </authorList>
    </citation>
    <scope>NUCLEOTIDE SEQUENCE</scope>
</reference>
<organism evidence="7">
    <name type="scientific">freshwater metagenome</name>
    <dbReference type="NCBI Taxonomy" id="449393"/>
    <lineage>
        <taxon>unclassified sequences</taxon>
        <taxon>metagenomes</taxon>
        <taxon>ecological metagenomes</taxon>
    </lineage>
</organism>
<evidence type="ECO:0000259" key="6">
    <source>
        <dbReference type="SMART" id="SM00849"/>
    </source>
</evidence>
<evidence type="ECO:0000256" key="5">
    <source>
        <dbReference type="ARBA" id="ARBA00022833"/>
    </source>
</evidence>